<protein>
    <submittedName>
        <fullName evidence="1">Uncharacterized protein</fullName>
    </submittedName>
</protein>
<gene>
    <name evidence="1" type="ORF">EYF80_034291</name>
</gene>
<accession>A0A4Z2GQA3</accession>
<evidence type="ECO:0000313" key="2">
    <source>
        <dbReference type="Proteomes" id="UP000314294"/>
    </source>
</evidence>
<keyword evidence="2" id="KW-1185">Reference proteome</keyword>
<evidence type="ECO:0000313" key="1">
    <source>
        <dbReference type="EMBL" id="TNN55549.1"/>
    </source>
</evidence>
<dbReference type="Proteomes" id="UP000314294">
    <property type="component" value="Unassembled WGS sequence"/>
</dbReference>
<name>A0A4Z2GQA3_9TELE</name>
<reference evidence="1 2" key="1">
    <citation type="submission" date="2019-03" db="EMBL/GenBank/DDBJ databases">
        <title>First draft genome of Liparis tanakae, snailfish: a comprehensive survey of snailfish specific genes.</title>
        <authorList>
            <person name="Kim W."/>
            <person name="Song I."/>
            <person name="Jeong J.-H."/>
            <person name="Kim D."/>
            <person name="Kim S."/>
            <person name="Ryu S."/>
            <person name="Song J.Y."/>
            <person name="Lee S.K."/>
        </authorList>
    </citation>
    <scope>NUCLEOTIDE SEQUENCE [LARGE SCALE GENOMIC DNA]</scope>
    <source>
        <tissue evidence="1">Muscle</tissue>
    </source>
</reference>
<organism evidence="1 2">
    <name type="scientific">Liparis tanakae</name>
    <name type="common">Tanaka's snailfish</name>
    <dbReference type="NCBI Taxonomy" id="230148"/>
    <lineage>
        <taxon>Eukaryota</taxon>
        <taxon>Metazoa</taxon>
        <taxon>Chordata</taxon>
        <taxon>Craniata</taxon>
        <taxon>Vertebrata</taxon>
        <taxon>Euteleostomi</taxon>
        <taxon>Actinopterygii</taxon>
        <taxon>Neopterygii</taxon>
        <taxon>Teleostei</taxon>
        <taxon>Neoteleostei</taxon>
        <taxon>Acanthomorphata</taxon>
        <taxon>Eupercaria</taxon>
        <taxon>Perciformes</taxon>
        <taxon>Cottioidei</taxon>
        <taxon>Cottales</taxon>
        <taxon>Liparidae</taxon>
        <taxon>Liparis</taxon>
    </lineage>
</organism>
<sequence length="93" mass="10717">MPSEDDDPNRRADRLRRKRAPCEVKRCGERDVYGGKNRSNSDYLTMTSRVHSFTPVNGSDHIWDAEECRRDVGAPVFGWRWNLSIALSPAPKR</sequence>
<proteinExistence type="predicted"/>
<dbReference type="AlphaFoldDB" id="A0A4Z2GQA3"/>
<comment type="caution">
    <text evidence="1">The sequence shown here is derived from an EMBL/GenBank/DDBJ whole genome shotgun (WGS) entry which is preliminary data.</text>
</comment>
<dbReference type="EMBL" id="SRLO01000453">
    <property type="protein sequence ID" value="TNN55549.1"/>
    <property type="molecule type" value="Genomic_DNA"/>
</dbReference>